<evidence type="ECO:0000256" key="9">
    <source>
        <dbReference type="ARBA" id="ARBA00044878"/>
    </source>
</evidence>
<dbReference type="OrthoDB" id="424834at2759"/>
<sequence>MSATYGTSSNDTSNSTSHHSLPLFPTRIFPSNSDAEGIPPSQIPLNQSLYHHRISASLSAPFPRSSPPQPSPPSLSSRASSPLNTSPSFLTKNFRYIILLLIPLTPFGGHFFKNSLSSLELYLLSDPLLHMNSTLYGTFVASFSMANLFMPFYGGLYIDKCGHRSGLLLFLSVGLVGVLICIISLYFHHFSGVIFGGILFGAAHGNVVVAQRAVISRYFAEHEITFALGCSVGITCMAKMSARAVVVPVAIWWGGYLGAFWVVLGVCAMSLGAAHIYVWLSRKVLDSEETPKWSSQNQDKSIIEEIDGDEFALGGEMDHSDNNNNNELSLLLPPIPSSSSINSTNSYNSSASASASSASASSSTPTKKISTFHRVSSLISIRNILTFSGPHGLGGKRGPVVVPPEGIDESEDIEKNINDDRVKSSLDPLVKMRRERSASDVDKGQQTPQLKSVNFHPQSPNSFTSCCTLSTLTDSLSSLTLPFWLLSILHMLFLLVFHLFPNISGHFLTSRWSMTPSEAGYVSSLLSAFVVVGAPLTGFIIDRTGGQLYVCLAAAAVSLFAYYLLTFTFIEPVYPILLLSLAESCVPTILMALIPLSVDKSSYGFAFGIAEIFDAVGSIAGNILMGYIRDSTQTYRECMIFIIVLNVICIVLVTILIIRDQKKEKVFNVAWHKLALKKKGRGNHVEKRRQRKSFKHKRGRADKRAQRRNFF</sequence>
<feature type="transmembrane region" description="Helical" evidence="26">
    <location>
        <begin position="640"/>
        <end position="658"/>
    </location>
</feature>
<evidence type="ECO:0000256" key="1">
    <source>
        <dbReference type="ARBA" id="ARBA00004155"/>
    </source>
</evidence>
<dbReference type="InterPro" id="IPR011701">
    <property type="entry name" value="MFS"/>
</dbReference>
<evidence type="ECO:0000256" key="13">
    <source>
        <dbReference type="ARBA" id="ARBA00044893"/>
    </source>
</evidence>
<feature type="transmembrane region" description="Helical" evidence="26">
    <location>
        <begin position="193"/>
        <end position="214"/>
    </location>
</feature>
<feature type="transmembrane region" description="Helical" evidence="26">
    <location>
        <begin position="166"/>
        <end position="187"/>
    </location>
</feature>
<keyword evidence="5 26" id="KW-1133">Transmembrane helix</keyword>
<comment type="subunit">
    <text evidence="24">Homodimer. Interacts with lysosomal protein GLMP (via lumenal domain); the interaction starts while both proteins are still in the endoplasmic reticulum and is required for stabilization of MFSD1 in lysosomes but has no direct effect on its targeting to lysosomes or transporter activity.</text>
</comment>
<dbReference type="GO" id="GO:0022857">
    <property type="term" value="F:transmembrane transporter activity"/>
    <property type="evidence" value="ECO:0007669"/>
    <property type="project" value="InterPro"/>
</dbReference>
<feature type="compositionally biased region" description="Polar residues" evidence="25">
    <location>
        <begin position="444"/>
        <end position="454"/>
    </location>
</feature>
<comment type="catalytic activity">
    <reaction evidence="20">
        <text>L-lysyl-glycine(out) = L-lysyl-glycine(in)</text>
        <dbReference type="Rhea" id="RHEA:79407"/>
        <dbReference type="ChEBI" id="CHEBI:191202"/>
    </reaction>
</comment>
<proteinExistence type="inferred from homology"/>
<feature type="transmembrane region" description="Helical" evidence="26">
    <location>
        <begin position="259"/>
        <end position="280"/>
    </location>
</feature>
<dbReference type="PANTHER" id="PTHR23512:SF3">
    <property type="entry name" value="MAJOR FACILITATOR SUPERFAMILY DOMAIN-CONTAINING PROTEIN 1"/>
    <property type="match status" value="1"/>
</dbReference>
<evidence type="ECO:0000256" key="2">
    <source>
        <dbReference type="ARBA" id="ARBA00008335"/>
    </source>
</evidence>
<evidence type="ECO:0000256" key="8">
    <source>
        <dbReference type="ARBA" id="ARBA00044876"/>
    </source>
</evidence>
<evidence type="ECO:0000256" key="15">
    <source>
        <dbReference type="ARBA" id="ARBA00044899"/>
    </source>
</evidence>
<comment type="catalytic activity">
    <reaction evidence="13">
        <text>L-alpha-aminoacyl-L-lysine(out) = L-alpha-aminoacyl-L-lysine(in)</text>
        <dbReference type="Rhea" id="RHEA:79383"/>
        <dbReference type="ChEBI" id="CHEBI:229966"/>
    </reaction>
</comment>
<comment type="caution">
    <text evidence="27">The sequence shown here is derived from an EMBL/GenBank/DDBJ whole genome shotgun (WGS) entry which is preliminary data.</text>
</comment>
<dbReference type="InterPro" id="IPR036259">
    <property type="entry name" value="MFS_trans_sf"/>
</dbReference>
<evidence type="ECO:0000256" key="16">
    <source>
        <dbReference type="ARBA" id="ARBA00044900"/>
    </source>
</evidence>
<feature type="compositionally biased region" description="Pro residues" evidence="25">
    <location>
        <begin position="64"/>
        <end position="73"/>
    </location>
</feature>
<keyword evidence="6 26" id="KW-0472">Membrane</keyword>
<evidence type="ECO:0000256" key="18">
    <source>
        <dbReference type="ARBA" id="ARBA00044912"/>
    </source>
</evidence>
<evidence type="ECO:0000256" key="7">
    <source>
        <dbReference type="ARBA" id="ARBA00023228"/>
    </source>
</evidence>
<dbReference type="CDD" id="cd06174">
    <property type="entry name" value="MFS"/>
    <property type="match status" value="1"/>
</dbReference>
<feature type="transmembrane region" description="Helical" evidence="26">
    <location>
        <begin position="603"/>
        <end position="628"/>
    </location>
</feature>
<evidence type="ECO:0000256" key="22">
    <source>
        <dbReference type="ARBA" id="ARBA00045018"/>
    </source>
</evidence>
<evidence type="ECO:0000256" key="20">
    <source>
        <dbReference type="ARBA" id="ARBA00044924"/>
    </source>
</evidence>
<evidence type="ECO:0000256" key="12">
    <source>
        <dbReference type="ARBA" id="ARBA00044891"/>
    </source>
</evidence>
<feature type="transmembrane region" description="Helical" evidence="26">
    <location>
        <begin position="133"/>
        <end position="154"/>
    </location>
</feature>
<evidence type="ECO:0000256" key="11">
    <source>
        <dbReference type="ARBA" id="ARBA00044884"/>
    </source>
</evidence>
<feature type="region of interest" description="Disordered" evidence="25">
    <location>
        <begin position="434"/>
        <end position="454"/>
    </location>
</feature>
<comment type="catalytic activity">
    <reaction evidence="10">
        <text>L-alpha-aminoacyl-L-arginine(out) = L-alpha-aminoacyl-L-arginine(in)</text>
        <dbReference type="Rhea" id="RHEA:79367"/>
        <dbReference type="ChEBI" id="CHEBI:229968"/>
    </reaction>
</comment>
<comment type="catalytic activity">
    <reaction evidence="15">
        <text>L-arginyl-L-alpha-amino acid(out) = L-arginyl-L-alpha-amino acid(in)</text>
        <dbReference type="Rhea" id="RHEA:79371"/>
        <dbReference type="ChEBI" id="CHEBI:84315"/>
    </reaction>
</comment>
<feature type="transmembrane region" description="Helical" evidence="26">
    <location>
        <begin position="226"/>
        <end position="253"/>
    </location>
</feature>
<comment type="catalytic activity">
    <reaction evidence="12">
        <text>L-lysyl-L-alpha-amino acid(out) = L-lysyl-L-alpha-amino acid(in)</text>
        <dbReference type="Rhea" id="RHEA:79387"/>
        <dbReference type="ChEBI" id="CHEBI:229965"/>
    </reaction>
</comment>
<evidence type="ECO:0000256" key="6">
    <source>
        <dbReference type="ARBA" id="ARBA00023136"/>
    </source>
</evidence>
<accession>A0A9W7EFJ5</accession>
<feature type="region of interest" description="Disordered" evidence="25">
    <location>
        <begin position="60"/>
        <end position="83"/>
    </location>
</feature>
<gene>
    <name evidence="27" type="ORF">TrLO_g15368</name>
</gene>
<evidence type="ECO:0000256" key="3">
    <source>
        <dbReference type="ARBA" id="ARBA00022448"/>
    </source>
</evidence>
<evidence type="ECO:0000256" key="24">
    <source>
        <dbReference type="ARBA" id="ARBA00046376"/>
    </source>
</evidence>
<evidence type="ECO:0000256" key="10">
    <source>
        <dbReference type="ARBA" id="ARBA00044881"/>
    </source>
</evidence>
<dbReference type="GO" id="GO:0005765">
    <property type="term" value="C:lysosomal membrane"/>
    <property type="evidence" value="ECO:0007669"/>
    <property type="project" value="UniProtKB-SubCell"/>
</dbReference>
<dbReference type="Gene3D" id="1.20.1250.20">
    <property type="entry name" value="MFS general substrate transporter like domains"/>
    <property type="match status" value="2"/>
</dbReference>
<comment type="catalytic activity">
    <reaction evidence="8">
        <text>L-lysyl-L-alanine(out) = L-lysyl-L-alanine(in)</text>
        <dbReference type="Rhea" id="RHEA:79399"/>
        <dbReference type="ChEBI" id="CHEBI:229954"/>
    </reaction>
</comment>
<evidence type="ECO:0000256" key="23">
    <source>
        <dbReference type="ARBA" id="ARBA00045709"/>
    </source>
</evidence>
<comment type="function">
    <text evidence="23">Lysosomal dipeptide uniporter that selectively exports lysine, arginine or histidine-containing dipeptides with a net positive charge from the lysosome lumen into the cytosol. Could play a role in a specific type of protein O-glycosylation indirectly regulating macrophages migration and tissue invasion. Also essential for liver homeostasis.</text>
</comment>
<evidence type="ECO:0000313" key="27">
    <source>
        <dbReference type="EMBL" id="GMH79294.1"/>
    </source>
</evidence>
<evidence type="ECO:0000256" key="14">
    <source>
        <dbReference type="ARBA" id="ARBA00044898"/>
    </source>
</evidence>
<keyword evidence="28" id="KW-1185">Reference proteome</keyword>
<feature type="compositionally biased region" description="Low complexity" evidence="25">
    <location>
        <begin position="342"/>
        <end position="365"/>
    </location>
</feature>
<evidence type="ECO:0000256" key="4">
    <source>
        <dbReference type="ARBA" id="ARBA00022692"/>
    </source>
</evidence>
<keyword evidence="3" id="KW-0813">Transport</keyword>
<dbReference type="EMBL" id="BRXW01000915">
    <property type="protein sequence ID" value="GMH79294.1"/>
    <property type="molecule type" value="Genomic_DNA"/>
</dbReference>
<dbReference type="AlphaFoldDB" id="A0A9W7EFJ5"/>
<feature type="transmembrane region" description="Helical" evidence="26">
    <location>
        <begin position="520"/>
        <end position="541"/>
    </location>
</feature>
<feature type="transmembrane region" description="Helical" evidence="26">
    <location>
        <begin position="576"/>
        <end position="596"/>
    </location>
</feature>
<comment type="subcellular location">
    <subcellularLocation>
        <location evidence="1">Lysosome membrane</location>
        <topology evidence="1">Multi-pass membrane protein</topology>
    </subcellularLocation>
</comment>
<protein>
    <recommendedName>
        <fullName evidence="21">Lysosomal dipeptide transporter MFSD1</fullName>
    </recommendedName>
    <alternativeName>
        <fullName evidence="22">Major facilitator superfamily domain-containing protein 1</fullName>
    </alternativeName>
</protein>
<keyword evidence="4 26" id="KW-0812">Transmembrane</keyword>
<feature type="transmembrane region" description="Helical" evidence="26">
    <location>
        <begin position="548"/>
        <end position="570"/>
    </location>
</feature>
<name>A0A9W7EFJ5_9STRA</name>
<evidence type="ECO:0000256" key="26">
    <source>
        <dbReference type="SAM" id="Phobius"/>
    </source>
</evidence>
<organism evidence="27 28">
    <name type="scientific">Triparma laevis f. longispina</name>
    <dbReference type="NCBI Taxonomy" id="1714387"/>
    <lineage>
        <taxon>Eukaryota</taxon>
        <taxon>Sar</taxon>
        <taxon>Stramenopiles</taxon>
        <taxon>Ochrophyta</taxon>
        <taxon>Bolidophyceae</taxon>
        <taxon>Parmales</taxon>
        <taxon>Triparmaceae</taxon>
        <taxon>Triparma</taxon>
    </lineage>
</organism>
<feature type="region of interest" description="Disordered" evidence="25">
    <location>
        <begin position="342"/>
        <end position="367"/>
    </location>
</feature>
<evidence type="ECO:0000256" key="17">
    <source>
        <dbReference type="ARBA" id="ARBA00044903"/>
    </source>
</evidence>
<feature type="compositionally biased region" description="Low complexity" evidence="25">
    <location>
        <begin position="74"/>
        <end position="83"/>
    </location>
</feature>
<comment type="catalytic activity">
    <reaction evidence="9">
        <text>L-histidyl-glycine(out) = L-histidyl-glycine(in)</text>
        <dbReference type="Rhea" id="RHEA:79395"/>
        <dbReference type="ChEBI" id="CHEBI:229957"/>
    </reaction>
</comment>
<evidence type="ECO:0000256" key="5">
    <source>
        <dbReference type="ARBA" id="ARBA00022989"/>
    </source>
</evidence>
<comment type="catalytic activity">
    <reaction evidence="11">
        <text>L-alpha-aminoacyl-L-histidine(out) = L-alpha-aminoacyl-L-histidine(in)</text>
        <dbReference type="Rhea" id="RHEA:79375"/>
        <dbReference type="ChEBI" id="CHEBI:229967"/>
    </reaction>
</comment>
<dbReference type="SUPFAM" id="SSF103473">
    <property type="entry name" value="MFS general substrate transporter"/>
    <property type="match status" value="1"/>
</dbReference>
<comment type="similarity">
    <text evidence="2">Belongs to the major facilitator superfamily.</text>
</comment>
<dbReference type="InterPro" id="IPR052187">
    <property type="entry name" value="MFSD1"/>
</dbReference>
<dbReference type="PANTHER" id="PTHR23512">
    <property type="entry name" value="MAJOR FACILITATOR SUPERFAMILY DOMAIN-CONTAINING PROTEIN 1"/>
    <property type="match status" value="1"/>
</dbReference>
<feature type="region of interest" description="Disordered" evidence="25">
    <location>
        <begin position="680"/>
        <end position="711"/>
    </location>
</feature>
<evidence type="ECO:0000256" key="19">
    <source>
        <dbReference type="ARBA" id="ARBA00044919"/>
    </source>
</evidence>
<comment type="catalytic activity">
    <reaction evidence="17">
        <text>L-arginyl-glycine(out) = L-arginyl-glycine(in)</text>
        <dbReference type="Rhea" id="RHEA:79391"/>
        <dbReference type="ChEBI" id="CHEBI:229955"/>
    </reaction>
</comment>
<reference evidence="28" key="1">
    <citation type="journal article" date="2023" name="Commun. Biol.">
        <title>Genome analysis of Parmales, the sister group of diatoms, reveals the evolutionary specialization of diatoms from phago-mixotrophs to photoautotrophs.</title>
        <authorList>
            <person name="Ban H."/>
            <person name="Sato S."/>
            <person name="Yoshikawa S."/>
            <person name="Yamada K."/>
            <person name="Nakamura Y."/>
            <person name="Ichinomiya M."/>
            <person name="Sato N."/>
            <person name="Blanc-Mathieu R."/>
            <person name="Endo H."/>
            <person name="Kuwata A."/>
            <person name="Ogata H."/>
        </authorList>
    </citation>
    <scope>NUCLEOTIDE SEQUENCE [LARGE SCALE GENOMIC DNA]</scope>
    <source>
        <strain evidence="28">NIES 3700</strain>
    </source>
</reference>
<comment type="catalytic activity">
    <reaction evidence="16">
        <text>L-lysyl-L-lysine(out) = L-lysyl-L-lysine(in)</text>
        <dbReference type="Rhea" id="RHEA:79403"/>
        <dbReference type="ChEBI" id="CHEBI:229956"/>
    </reaction>
</comment>
<dbReference type="Proteomes" id="UP001165122">
    <property type="component" value="Unassembled WGS sequence"/>
</dbReference>
<feature type="compositionally biased region" description="Low complexity" evidence="25">
    <location>
        <begin position="7"/>
        <end position="20"/>
    </location>
</feature>
<evidence type="ECO:0000256" key="21">
    <source>
        <dbReference type="ARBA" id="ARBA00044985"/>
    </source>
</evidence>
<dbReference type="Pfam" id="PF07690">
    <property type="entry name" value="MFS_1"/>
    <property type="match status" value="2"/>
</dbReference>
<feature type="region of interest" description="Disordered" evidence="25">
    <location>
        <begin position="1"/>
        <end position="42"/>
    </location>
</feature>
<evidence type="ECO:0000256" key="25">
    <source>
        <dbReference type="SAM" id="MobiDB-lite"/>
    </source>
</evidence>
<feature type="transmembrane region" description="Helical" evidence="26">
    <location>
        <begin position="481"/>
        <end position="500"/>
    </location>
</feature>
<feature type="transmembrane region" description="Helical" evidence="26">
    <location>
        <begin position="94"/>
        <end position="113"/>
    </location>
</feature>
<evidence type="ECO:0000313" key="28">
    <source>
        <dbReference type="Proteomes" id="UP001165122"/>
    </source>
</evidence>
<keyword evidence="7" id="KW-0458">Lysosome</keyword>
<comment type="catalytic activity">
    <reaction evidence="18">
        <text>L-histidyl-L-alpha-amino acid(out) = L-histidyl-L-alpha-amino acid(in)</text>
        <dbReference type="Rhea" id="RHEA:79379"/>
        <dbReference type="ChEBI" id="CHEBI:229964"/>
    </reaction>
</comment>
<comment type="catalytic activity">
    <reaction evidence="14">
        <text>L-aspartyl-L-lysine(out) = L-aspartyl-L-lysine(in)</text>
        <dbReference type="Rhea" id="RHEA:79411"/>
        <dbReference type="ChEBI" id="CHEBI:229953"/>
    </reaction>
</comment>
<feature type="compositionally biased region" description="Basic and acidic residues" evidence="25">
    <location>
        <begin position="434"/>
        <end position="443"/>
    </location>
</feature>
<comment type="catalytic activity">
    <reaction evidence="19">
        <text>L-alanyl-L-lysine(out) = L-alanyl-L-lysine(in)</text>
        <dbReference type="Rhea" id="RHEA:79415"/>
        <dbReference type="ChEBI" id="CHEBI:192470"/>
    </reaction>
</comment>